<dbReference type="AlphaFoldDB" id="A0A5J4TUU9"/>
<accession>A0A5J4TUU9</accession>
<protein>
    <submittedName>
        <fullName evidence="2">Uncharacterized protein</fullName>
    </submittedName>
</protein>
<organism evidence="2 3">
    <name type="scientific">Streblomastix strix</name>
    <dbReference type="NCBI Taxonomy" id="222440"/>
    <lineage>
        <taxon>Eukaryota</taxon>
        <taxon>Metamonada</taxon>
        <taxon>Preaxostyla</taxon>
        <taxon>Oxymonadida</taxon>
        <taxon>Streblomastigidae</taxon>
        <taxon>Streblomastix</taxon>
    </lineage>
</organism>
<gene>
    <name evidence="2" type="ORF">EZS28_042534</name>
</gene>
<dbReference type="Proteomes" id="UP000324800">
    <property type="component" value="Unassembled WGS sequence"/>
</dbReference>
<name>A0A5J4TUU9_9EUKA</name>
<reference evidence="2 3" key="1">
    <citation type="submission" date="2019-03" db="EMBL/GenBank/DDBJ databases">
        <title>Single cell metagenomics reveals metabolic interactions within the superorganism composed of flagellate Streblomastix strix and complex community of Bacteroidetes bacteria on its surface.</title>
        <authorList>
            <person name="Treitli S.C."/>
            <person name="Kolisko M."/>
            <person name="Husnik F."/>
            <person name="Keeling P."/>
            <person name="Hampl V."/>
        </authorList>
    </citation>
    <scope>NUCLEOTIDE SEQUENCE [LARGE SCALE GENOMIC DNA]</scope>
    <source>
        <strain evidence="2">ST1C</strain>
    </source>
</reference>
<feature type="compositionally biased region" description="Basic residues" evidence="1">
    <location>
        <begin position="57"/>
        <end position="70"/>
    </location>
</feature>
<evidence type="ECO:0000313" key="2">
    <source>
        <dbReference type="EMBL" id="KAA6361938.1"/>
    </source>
</evidence>
<dbReference type="EMBL" id="SNRW01024864">
    <property type="protein sequence ID" value="KAA6361938.1"/>
    <property type="molecule type" value="Genomic_DNA"/>
</dbReference>
<comment type="caution">
    <text evidence="2">The sequence shown here is derived from an EMBL/GenBank/DDBJ whole genome shotgun (WGS) entry which is preliminary data.</text>
</comment>
<sequence length="70" mass="8197">PGRAMNFDAPKFTTKTPVATAIEQLKMGDEIGKFLQPSCSRRYRTLNGSLRQDKRSVRGCKRQRRRSWRR</sequence>
<evidence type="ECO:0000313" key="3">
    <source>
        <dbReference type="Proteomes" id="UP000324800"/>
    </source>
</evidence>
<evidence type="ECO:0000256" key="1">
    <source>
        <dbReference type="SAM" id="MobiDB-lite"/>
    </source>
</evidence>
<feature type="non-terminal residue" evidence="2">
    <location>
        <position position="1"/>
    </location>
</feature>
<proteinExistence type="predicted"/>
<feature type="region of interest" description="Disordered" evidence="1">
    <location>
        <begin position="46"/>
        <end position="70"/>
    </location>
</feature>